<accession>A0AAQ5BHP5</accession>
<dbReference type="EMBL" id="AC112487">
    <property type="status" value="NOT_ANNOTATED_CDS"/>
    <property type="molecule type" value="Genomic_DNA"/>
</dbReference>
<dbReference type="HGNC" id="HGNC:7203">
    <property type="gene designation" value="CD200"/>
</dbReference>
<dbReference type="AlphaFoldDB" id="A0AAQ5BHP5"/>
<proteinExistence type="predicted"/>
<dbReference type="SMR" id="A0AAQ5BHP5"/>
<name>A0AAQ5BHP5_HUMAN</name>
<dbReference type="OpenTargets" id="ENSG00000091972"/>
<dbReference type="Ensembl" id="ENST00000714190.1">
    <property type="protein sequence ID" value="ENSP00000519480.1"/>
    <property type="gene ID" value="ENSG00000091972.19"/>
</dbReference>
<organism evidence="1 2">
    <name type="scientific">Homo sapiens</name>
    <name type="common">Human</name>
    <dbReference type="NCBI Taxonomy" id="9606"/>
    <lineage>
        <taxon>Eukaryota</taxon>
        <taxon>Metazoa</taxon>
        <taxon>Chordata</taxon>
        <taxon>Craniata</taxon>
        <taxon>Vertebrata</taxon>
        <taxon>Euteleostomi</taxon>
        <taxon>Mammalia</taxon>
        <taxon>Eutheria</taxon>
        <taxon>Euarchontoglires</taxon>
        <taxon>Primates</taxon>
        <taxon>Haplorrhini</taxon>
        <taxon>Catarrhini</taxon>
        <taxon>Hominidae</taxon>
        <taxon>Homo</taxon>
    </lineage>
</organism>
<dbReference type="Proteomes" id="UP000005640">
    <property type="component" value="Chromosome 3"/>
</dbReference>
<protein>
    <submittedName>
        <fullName evidence="1">CD200 molecule</fullName>
    </submittedName>
</protein>
<gene>
    <name evidence="1" type="primary">CD200</name>
</gene>
<reference evidence="1 2" key="2">
    <citation type="journal article" date="2004" name="Nature">
        <title>Finishing the euchromatic sequence of the human genome.</title>
        <authorList>
            <consortium name="International Human Genome Sequencing Consortium"/>
        </authorList>
    </citation>
    <scope>NUCLEOTIDE SEQUENCE [LARGE SCALE GENOMIC DNA]</scope>
</reference>
<dbReference type="Ensembl" id="ENST00000714190.1">
    <property type="protein sequence ID" value="ENSP00000519480.1"/>
    <property type="gene ID" value="ENSG00000091972.20"/>
</dbReference>
<evidence type="ECO:0000313" key="1">
    <source>
        <dbReference type="Ensembl" id="ENSP00000519480.1"/>
    </source>
</evidence>
<dbReference type="GeneTree" id="ENSGT00530000063970"/>
<sequence length="42" mass="4905">MERLVIRMPFSHLSTYSLVWVMAAVVLCTAQDHIYFLSQYSP</sequence>
<reference evidence="1" key="4">
    <citation type="submission" date="2025-08" db="UniProtKB">
        <authorList>
            <consortium name="Ensembl"/>
        </authorList>
    </citation>
    <scope>IDENTIFICATION</scope>
</reference>
<reference evidence="1 2" key="3">
    <citation type="journal article" date="2006" name="Nature">
        <title>The DNA sequence, annotation and analysis of human chromosome 3.</title>
        <authorList>
            <person name="Muzny D.M."/>
            <person name="Scherer S.E."/>
            <person name="Kaul R."/>
            <person name="Wang J."/>
            <person name="Yu J."/>
            <person name="Sudbrak R."/>
            <person name="Buhay C.J."/>
            <person name="Chen R."/>
            <person name="Cree A."/>
            <person name="Ding Y."/>
            <person name="Dugan-Rocha S."/>
            <person name="Gill R."/>
            <person name="Gunaratne P."/>
            <person name="Harris R.A."/>
            <person name="Hawes A.C."/>
            <person name="Hernandez J."/>
            <person name="Hodgson A.V."/>
            <person name="Hume J."/>
            <person name="Jackson A."/>
            <person name="Khan Z.M."/>
            <person name="Kovar-Smith C."/>
            <person name="Lewis L.R."/>
            <person name="Lozado R.J."/>
            <person name="Metzker M.L."/>
            <person name="Milosavljevic A."/>
            <person name="Miner G.R."/>
            <person name="Morgan M.B."/>
            <person name="Nazareth L.V."/>
            <person name="Scott G."/>
            <person name="Sodergren E."/>
            <person name="Song X.Z."/>
            <person name="Steffen D."/>
            <person name="Wei S."/>
            <person name="Wheeler D.A."/>
            <person name="Wright M.W."/>
            <person name="Worley K.C."/>
            <person name="Yuan Y."/>
            <person name="Zhang Z."/>
            <person name="Adams C.Q."/>
            <person name="Ansari-Lari M.A."/>
            <person name="Ayele M."/>
            <person name="Brown M.J."/>
            <person name="Chen G."/>
            <person name="Chen Z."/>
            <person name="Clendenning J."/>
            <person name="Clerc-Blankenburg K.P."/>
            <person name="Chen R."/>
            <person name="Chen Z."/>
            <person name="Davis C."/>
            <person name="Delgado O."/>
            <person name="Dinh H.H."/>
            <person name="Dong W."/>
            <person name="Draper H."/>
            <person name="Ernst S."/>
            <person name="Fu G."/>
            <person name="Gonzalez-Garay M.L."/>
            <person name="Garcia D.K."/>
            <person name="Gillett W."/>
            <person name="Gu J."/>
            <person name="Hao B."/>
            <person name="Haugen E."/>
            <person name="Havlak P."/>
            <person name="He X."/>
            <person name="Hennig S."/>
            <person name="Hu S."/>
            <person name="Huang W."/>
            <person name="Jackson L.R."/>
            <person name="Jacob L.S."/>
            <person name="Kelly S.H."/>
            <person name="Kube M."/>
            <person name="Levy R."/>
            <person name="Li Z."/>
            <person name="Liu B."/>
            <person name="Liu J."/>
            <person name="Liu W."/>
            <person name="Lu J."/>
            <person name="Maheshwari M."/>
            <person name="Nguyen B.V."/>
            <person name="Okwuonu G.O."/>
            <person name="Palmeiri A."/>
            <person name="Pasternak S."/>
            <person name="Perez L.M."/>
            <person name="Phelps K.A."/>
            <person name="Plopper F.J."/>
            <person name="Qiang B."/>
            <person name="Raymond C."/>
            <person name="Rodriguez R."/>
            <person name="Saenphimmachak C."/>
            <person name="Santibanez J."/>
            <person name="Shen H."/>
            <person name="Shen Y."/>
            <person name="Subramanian S."/>
            <person name="Tabor P.E."/>
            <person name="Verduzco D."/>
            <person name="Waldron L."/>
            <person name="Wang J."/>
            <person name="Wang J."/>
            <person name="Wang Q."/>
            <person name="Williams G.A."/>
            <person name="Wong G.K."/>
            <person name="Yao Z."/>
            <person name="Zhang J."/>
            <person name="Zhang X."/>
            <person name="Zhao G."/>
            <person name="Zhou J."/>
            <person name="Zhou Y."/>
            <person name="Nelson D."/>
            <person name="Lehrach H."/>
            <person name="Reinhardt R."/>
            <person name="Naylor S.L."/>
            <person name="Yang H."/>
            <person name="Olson M."/>
            <person name="Weinstock G."/>
            <person name="Gibbs R.A."/>
        </authorList>
    </citation>
    <scope>NUCLEOTIDE SEQUENCE [LARGE SCALE GENOMIC DNA]</scope>
</reference>
<keyword evidence="2" id="KW-1185">Reference proteome</keyword>
<evidence type="ECO:0000313" key="2">
    <source>
        <dbReference type="Proteomes" id="UP000005640"/>
    </source>
</evidence>
<reference evidence="1" key="5">
    <citation type="submission" date="2025-09" db="UniProtKB">
        <authorList>
            <consortium name="Ensembl"/>
        </authorList>
    </citation>
    <scope>IDENTIFICATION</scope>
</reference>
<reference evidence="1 2" key="1">
    <citation type="journal article" date="2001" name="Nature">
        <title>Initial sequencing and analysis of the human genome.</title>
        <authorList>
            <consortium name="International Human Genome Sequencing Consortium"/>
            <person name="Lander E.S."/>
            <person name="Linton L.M."/>
            <person name="Birren B."/>
            <person name="Nusbaum C."/>
            <person name="Zody M.C."/>
            <person name="Baldwin J."/>
            <person name="Devon K."/>
            <person name="Dewar K."/>
            <person name="Doyle M."/>
            <person name="FitzHugh W."/>
            <person name="Funke R."/>
            <person name="Gage D."/>
            <person name="Harris K."/>
            <person name="Heaford A."/>
            <person name="Howland J."/>
            <person name="Kann L."/>
            <person name="Lehoczky J."/>
            <person name="LeVine R."/>
            <person name="McEwan P."/>
            <person name="McKernan K."/>
            <person name="Meldrim J."/>
            <person name="Mesirov J.P."/>
            <person name="Miranda C."/>
            <person name="Morris W."/>
            <person name="Naylor J."/>
            <person name="Raymond C."/>
            <person name="Rosetti M."/>
            <person name="Santos R."/>
            <person name="Sheridan A."/>
            <person name="Sougnez C."/>
            <person name="Stange-Thomann N."/>
            <person name="Stojanovic N."/>
            <person name="Subramanian A."/>
            <person name="Wyman D."/>
            <person name="Rogers J."/>
            <person name="Sulston J."/>
            <person name="Ainscough R."/>
            <person name="Beck S."/>
            <person name="Bentley D."/>
            <person name="Burton J."/>
            <person name="Clee C."/>
            <person name="Carter N."/>
            <person name="Coulson A."/>
            <person name="Deadman R."/>
            <person name="Deloukas P."/>
            <person name="Dunham A."/>
            <person name="Dunham I."/>
            <person name="Durbin R."/>
            <person name="French L."/>
            <person name="Grafham D."/>
            <person name="Gregory S."/>
            <person name="Hubbard T."/>
            <person name="Humphray S."/>
            <person name="Hunt A."/>
            <person name="Jones M."/>
            <person name="Lloyd C."/>
            <person name="McMurray A."/>
            <person name="Matthews L."/>
            <person name="Mercer S."/>
            <person name="Milne S."/>
            <person name="Mullikin J.C."/>
            <person name="Mungall A."/>
            <person name="Plumb R."/>
            <person name="Ross M."/>
            <person name="Shownkeen R."/>
            <person name="Sims S."/>
            <person name="Waterston R.H."/>
            <person name="Wilson R.K."/>
            <person name="Hillier L.W."/>
            <person name="McPherson J.D."/>
            <person name="Marra M.A."/>
            <person name="Mardis E.R."/>
            <person name="Fulton L.A."/>
            <person name="Chinwalla A.T."/>
            <person name="Pepin K.H."/>
            <person name="Gish W.R."/>
            <person name="Chissoe S.L."/>
            <person name="Wendl M.C."/>
            <person name="Delehaunty K.D."/>
            <person name="Miner T.L."/>
            <person name="Delehaunty A."/>
            <person name="Kramer J.B."/>
            <person name="Cook L.L."/>
            <person name="Fulton R.S."/>
            <person name="Johnson D.L."/>
            <person name="Minx P.J."/>
            <person name="Clifton S.W."/>
            <person name="Hawkins T."/>
            <person name="Branscomb E."/>
            <person name="Predki P."/>
            <person name="Richardson P."/>
            <person name="Wenning S."/>
            <person name="Slezak T."/>
            <person name="Doggett N."/>
            <person name="Cheng J.F."/>
            <person name="Olsen A."/>
            <person name="Lucas S."/>
            <person name="Elkin C."/>
            <person name="Uberbacher E."/>
            <person name="Frazier M."/>
            <person name="Gibbs R.A."/>
            <person name="Muzny D.M."/>
            <person name="Scherer S.E."/>
            <person name="Bouck J.B."/>
            <person name="Sodergren E.J."/>
            <person name="Worley K.C."/>
            <person name="Rives C.M."/>
            <person name="Gorrell J.H."/>
            <person name="Metzker M.L."/>
            <person name="Naylor S.L."/>
            <person name="Kucherlapati R.S."/>
            <person name="Nelson D.L."/>
            <person name="Weinstock G.M."/>
            <person name="Sakaki Y."/>
            <person name="Fujiyama A."/>
            <person name="Hattori M."/>
            <person name="Yada T."/>
            <person name="Toyoda A."/>
            <person name="Itoh T."/>
            <person name="Kawagoe C."/>
            <person name="Watanabe H."/>
            <person name="Totoki Y."/>
            <person name="Taylor T."/>
            <person name="Weissenbach J."/>
            <person name="Heilig R."/>
            <person name="Saurin W."/>
            <person name="Artiguenave F."/>
            <person name="Brottier P."/>
            <person name="Bruls T."/>
            <person name="Pelletier E."/>
            <person name="Robert C."/>
            <person name="Wincker P."/>
            <person name="Smith D.R."/>
            <person name="Doucette-Stamm L."/>
            <person name="Rubenfield M."/>
            <person name="Weinstock K."/>
            <person name="Lee H.M."/>
            <person name="Dubois J."/>
            <person name="Rosenthal A."/>
            <person name="Platzer M."/>
            <person name="Nyakatura G."/>
            <person name="Taudien S."/>
            <person name="Rump A."/>
            <person name="Yang H."/>
            <person name="Yu J."/>
            <person name="Wang J."/>
            <person name="Huang G."/>
            <person name="Gu J."/>
            <person name="Hood L."/>
            <person name="Rowen L."/>
            <person name="Madan A."/>
            <person name="Qin S."/>
            <person name="Davis R.W."/>
            <person name="Federspiel N.A."/>
            <person name="Abola A.P."/>
            <person name="Proctor M.J."/>
            <person name="Myers R.M."/>
            <person name="Schmutz J."/>
            <person name="Dickson M."/>
            <person name="Grimwood J."/>
            <person name="Cox D.R."/>
            <person name="Olson M.V."/>
            <person name="Kaul R."/>
            <person name="Raymond C."/>
            <person name="Shimizu N."/>
            <person name="Kawasaki K."/>
            <person name="Minoshima S."/>
            <person name="Evans G.A."/>
            <person name="Athanasiou M."/>
            <person name="Schultz R."/>
            <person name="Roe B.A."/>
            <person name="Chen F."/>
            <person name="Pan H."/>
            <person name="Ramser J."/>
            <person name="Lehrach H."/>
            <person name="Reinhardt R."/>
            <person name="McCombie W.R."/>
            <person name="de la Bastide M."/>
            <person name="Dedhia N."/>
            <person name="Blocker H."/>
            <person name="Hornischer K."/>
            <person name="Nordsiek G."/>
            <person name="Agarwala R."/>
            <person name="Aravind L."/>
            <person name="Bailey J.A."/>
            <person name="Bateman A."/>
            <person name="Batzoglou S."/>
            <person name="Birney E."/>
            <person name="Bork P."/>
            <person name="Brown D.G."/>
            <person name="Burge C.B."/>
            <person name="Cerutti L."/>
            <person name="Chen H.C."/>
            <person name="Church D."/>
            <person name="Clamp M."/>
            <person name="Copley R.R."/>
            <person name="Doerks T."/>
            <person name="Eddy S.R."/>
            <person name="Eichler E.E."/>
            <person name="Furey T.S."/>
            <person name="Galagan J."/>
            <person name="Gilbert J.G."/>
            <person name="Harmon C."/>
            <person name="Hayashizaki Y."/>
            <person name="Haussler D."/>
            <person name="Hermjakob H."/>
            <person name="Hokamp K."/>
            <person name="Jang W."/>
            <person name="Johnson L.S."/>
            <person name="Jones T.A."/>
            <person name="Kasif S."/>
            <person name="Kaspryzk A."/>
            <person name="Kennedy S."/>
            <person name="Kent W.J."/>
            <person name="Kitts P."/>
            <person name="Koonin E.V."/>
            <person name="Korf I."/>
            <person name="Kulp D."/>
            <person name="Lancet D."/>
            <person name="Lowe T.M."/>
            <person name="McLysaght A."/>
            <person name="Mikkelsen T."/>
            <person name="Moran J.V."/>
            <person name="Mulder N."/>
            <person name="Pollara V.J."/>
            <person name="Ponting C.P."/>
            <person name="Schuler G."/>
            <person name="Schultz J."/>
            <person name="Slater G."/>
            <person name="Smit A.F."/>
            <person name="Stupka E."/>
            <person name="Szustakowski J."/>
            <person name="Thierry-Mieg D."/>
            <person name="Thierry-Mieg J."/>
            <person name="Wagner L."/>
            <person name="Wallis J."/>
            <person name="Wheeler R."/>
            <person name="Williams A."/>
            <person name="Wolf Y.I."/>
            <person name="Wolfe K.H."/>
            <person name="Yang S.P."/>
            <person name="Yeh R.F."/>
            <person name="Collins F."/>
            <person name="Guyer M.S."/>
            <person name="Peterson J."/>
            <person name="Felsenfeld A."/>
            <person name="Wetterstrand K.A."/>
            <person name="Patrinos A."/>
            <person name="Morgan M.J."/>
            <person name="de Jong P."/>
            <person name="Catanese J.J."/>
            <person name="Osoegawa K."/>
            <person name="Shizuya H."/>
            <person name="Choi S."/>
            <person name="Chen Y.J."/>
        </authorList>
    </citation>
    <scope>NUCLEOTIDE SEQUENCE [LARGE SCALE GENOMIC DNA]</scope>
</reference>